<protein>
    <recommendedName>
        <fullName evidence="1">Peptidase S8/S53 domain-containing protein</fullName>
    </recommendedName>
</protein>
<dbReference type="InterPro" id="IPR036852">
    <property type="entry name" value="Peptidase_S8/S53_dom_sf"/>
</dbReference>
<evidence type="ECO:0000313" key="3">
    <source>
        <dbReference type="Proteomes" id="UP000034301"/>
    </source>
</evidence>
<organism evidence="2 3">
    <name type="scientific">Candidatus Nomurabacteria bacterium GW2011_GWF2_40_12</name>
    <dbReference type="NCBI Taxonomy" id="1618776"/>
    <lineage>
        <taxon>Bacteria</taxon>
        <taxon>Candidatus Nomuraibacteriota</taxon>
    </lineage>
</organism>
<dbReference type="InterPro" id="IPR000209">
    <property type="entry name" value="Peptidase_S8/S53_dom"/>
</dbReference>
<evidence type="ECO:0000313" key="2">
    <source>
        <dbReference type="EMBL" id="KKR43858.1"/>
    </source>
</evidence>
<dbReference type="Pfam" id="PF00082">
    <property type="entry name" value="Peptidase_S8"/>
    <property type="match status" value="1"/>
</dbReference>
<accession>A0A0G0QUK8</accession>
<dbReference type="CDD" id="cd04847">
    <property type="entry name" value="Peptidases_S8_Subtilisin_like_2"/>
    <property type="match status" value="1"/>
</dbReference>
<dbReference type="AlphaFoldDB" id="A0A0G0QUK8"/>
<dbReference type="Gene3D" id="3.40.50.200">
    <property type="entry name" value="Peptidase S8/S53 domain"/>
    <property type="match status" value="1"/>
</dbReference>
<evidence type="ECO:0000259" key="1">
    <source>
        <dbReference type="Pfam" id="PF00082"/>
    </source>
</evidence>
<sequence length="785" mass="88283">MYTLLIPKERSRREKKTGGGPFWKAYWENEVKKDPTYYSSQYNKRLSTLNGAIDDFKKKYNKADRRYYAEIKLDKRSSSKSTEPTKLWIEAGLEIVETRERGGEIFFTLSGLPEDFEKLKNITDSASFDNAFKGRGKNQDMSRQIFAVTEVYDKNETIKDRVSTQIQELINNGYEESLDCIITIRYERKLSEYDTIFKEISQKIDTKNLHKRDKEFFVSNMSYRATLTTKEIASILTDPTYGYIARIKINPEFVVQRSTPNVSLNSVQVGPLLTDEKVVFIDSGIDNSIINPFVAHSLNFLSGSDIADTKHGTSVASRFLFGHNFFEKVSKGEKLEPAAKIIDVKVLHKKNNETFVDTDILMKAIKESTNKLDATLYNLSIASKEPVNEEDDVDDSTALIDSISSKKDVLFITAVGNQNGNYALGYKGIFNTKDETCNISAPSDAINSLSVGSIAEIVDPDGLCSVVDNPSPFTRKGGFRNDIKKPELVAYGGNIQKDPTNKYEASHLIASTNKYGVGVMDNSGFCKDAGTSLSAPLITRVAAIVLNYLKKSNLATQIPLFNQNKANLVKALLIHSTSRITQANIKDEMVKRAYGFGKADHIPALFDDTEDVITIAYADAIGFSEKKQKILIKLPEYLLGKSIEFTFTLVYNPPINSNFKEYKMTNLQGSVGLAFPEIENGKPTGKMDIQALAPSHSWDNYRSNYFNTIHFKKKVRNLKYLDLQIGIQMTVSNHLLNEMEEDSILQNYAIVLSIKDITESGKLRSELLQKNQLVELVENIIKVKA</sequence>
<dbReference type="GO" id="GO:0006508">
    <property type="term" value="P:proteolysis"/>
    <property type="evidence" value="ECO:0007669"/>
    <property type="project" value="InterPro"/>
</dbReference>
<dbReference type="SUPFAM" id="SSF52743">
    <property type="entry name" value="Subtilisin-like"/>
    <property type="match status" value="1"/>
</dbReference>
<gene>
    <name evidence="2" type="ORF">UT78_C0001G0044</name>
</gene>
<dbReference type="InterPro" id="IPR034074">
    <property type="entry name" value="Y4bN_pept_dom"/>
</dbReference>
<reference evidence="2 3" key="1">
    <citation type="journal article" date="2015" name="Nature">
        <title>rRNA introns, odd ribosomes, and small enigmatic genomes across a large radiation of phyla.</title>
        <authorList>
            <person name="Brown C.T."/>
            <person name="Hug L.A."/>
            <person name="Thomas B.C."/>
            <person name="Sharon I."/>
            <person name="Castelle C.J."/>
            <person name="Singh A."/>
            <person name="Wilkins M.J."/>
            <person name="Williams K.H."/>
            <person name="Banfield J.F."/>
        </authorList>
    </citation>
    <scope>NUCLEOTIDE SEQUENCE [LARGE SCALE GENOMIC DNA]</scope>
</reference>
<proteinExistence type="predicted"/>
<dbReference type="Proteomes" id="UP000034301">
    <property type="component" value="Unassembled WGS sequence"/>
</dbReference>
<name>A0A0G0QUK8_9BACT</name>
<feature type="domain" description="Peptidase S8/S53" evidence="1">
    <location>
        <begin position="308"/>
        <end position="597"/>
    </location>
</feature>
<dbReference type="EMBL" id="LBYC01000001">
    <property type="protein sequence ID" value="KKR43858.1"/>
    <property type="molecule type" value="Genomic_DNA"/>
</dbReference>
<comment type="caution">
    <text evidence="2">The sequence shown here is derived from an EMBL/GenBank/DDBJ whole genome shotgun (WGS) entry which is preliminary data.</text>
</comment>
<dbReference type="GO" id="GO:0004252">
    <property type="term" value="F:serine-type endopeptidase activity"/>
    <property type="evidence" value="ECO:0007669"/>
    <property type="project" value="InterPro"/>
</dbReference>